<accession>A0A7C4GHG6</accession>
<feature type="region of interest" description="Disordered" evidence="3">
    <location>
        <begin position="52"/>
        <end position="72"/>
    </location>
</feature>
<evidence type="ECO:0008006" key="5">
    <source>
        <dbReference type="Google" id="ProtNLM"/>
    </source>
</evidence>
<name>A0A7C4GHG6_UNCW3</name>
<reference evidence="4" key="1">
    <citation type="journal article" date="2020" name="mSystems">
        <title>Genome- and Community-Level Interaction Insights into Carbon Utilization and Element Cycling Functions of Hydrothermarchaeota in Hydrothermal Sediment.</title>
        <authorList>
            <person name="Zhou Z."/>
            <person name="Liu Y."/>
            <person name="Xu W."/>
            <person name="Pan J."/>
            <person name="Luo Z.H."/>
            <person name="Li M."/>
        </authorList>
    </citation>
    <scope>NUCLEOTIDE SEQUENCE [LARGE SCALE GENOMIC DNA]</scope>
    <source>
        <strain evidence="4">SpSt-488</strain>
    </source>
</reference>
<dbReference type="PANTHER" id="PTHR12697">
    <property type="entry name" value="PBS LYASE HEAT-LIKE PROTEIN"/>
    <property type="match status" value="1"/>
</dbReference>
<keyword evidence="2" id="KW-0175">Coiled coil</keyword>
<evidence type="ECO:0000256" key="1">
    <source>
        <dbReference type="ARBA" id="ARBA00045876"/>
    </source>
</evidence>
<dbReference type="PANTHER" id="PTHR12697:SF5">
    <property type="entry name" value="DEOXYHYPUSINE HYDROXYLASE"/>
    <property type="match status" value="1"/>
</dbReference>
<comment type="function">
    <text evidence="1">Catalyzes the hydroxylation of the N(6)-(4-aminobutyl)-L-lysine intermediate produced by deoxyhypusine synthase/DHPS on a critical lysine of the eukaryotic translation initiation factor 5A/eIF-5A. This is the second step of the post-translational modification of that lysine into an unusual amino acid residue named hypusine. Hypusination is unique to mature eIF-5A factor and is essential for its function.</text>
</comment>
<evidence type="ECO:0000256" key="3">
    <source>
        <dbReference type="SAM" id="MobiDB-lite"/>
    </source>
</evidence>
<feature type="region of interest" description="Disordered" evidence="3">
    <location>
        <begin position="1"/>
        <end position="24"/>
    </location>
</feature>
<comment type="caution">
    <text evidence="4">The sequence shown here is derived from an EMBL/GenBank/DDBJ whole genome shotgun (WGS) entry which is preliminary data.</text>
</comment>
<feature type="coiled-coil region" evidence="2">
    <location>
        <begin position="279"/>
        <end position="306"/>
    </location>
</feature>
<dbReference type="InterPro" id="IPR011989">
    <property type="entry name" value="ARM-like"/>
</dbReference>
<dbReference type="InterPro" id="IPR004155">
    <property type="entry name" value="PBS_lyase_HEAT"/>
</dbReference>
<dbReference type="SMART" id="SM00567">
    <property type="entry name" value="EZ_HEAT"/>
    <property type="match status" value="8"/>
</dbReference>
<sequence length="727" mass="79642">MGYQTPGRPRGSLLCPDGRGAQDTPSRADGCFGRLTAALAAVCGVPPPPLPVAPPSRWRTRRPNTADPRPHSLSAAAGATLRHCPEHRLARFPHCPAAALISGPAPLHWLKPNLKGEHHPVKWPFGRKKEKLPEPKAVRRLALAEQWQVIQLKEPDRHDAASSLAEFAARLERETPAAIEELKAAARSGTMADIDFLFDVLKKLPRPLRPGSTLPGSAGFSWEEAESALGEVARVASAIRIAEQKRLRDERDRHISALERRYLTLARRIASEPAGSGSKRQLQNELEQARRELADAQAEETAELHAIDREYESRLKSMLRLHELHAAALTALSAVESGEGQRTVIEALHSNDPAERALAARALQARNWQPETVRQKLELLLIQARTADTEADRRRAVEQVEKLIGDSSSAEELIRDFEPAIAAEGLTELQGAVLERLISLHSESALDRLQQVLESSLEPPDLKARVCASLPDVGTDRAAKLLLQAMDDNETEVRVAAARALARIPPATGADLRRQAMERLVFALRDGDIDVRQTAAETLRRYPEAATLLAATVREERNPNAREFAAIALSRDFSPEEKTTAALVAALTDEISAVRRAAAEALANQGRIPDEPSGWLLFLAAREDWSELRRIGPPAAPALVRLIADQDPAVRLAVVELLGRIKAKEGVRELCIALSDSNQDVRAAAANALRLIEDPDALPALKTALPKEGFKDVREEIERAIRRLQGQ</sequence>
<dbReference type="GO" id="GO:0016491">
    <property type="term" value="F:oxidoreductase activity"/>
    <property type="evidence" value="ECO:0007669"/>
    <property type="project" value="TreeGrafter"/>
</dbReference>
<gene>
    <name evidence="4" type="ORF">ENS41_08260</name>
</gene>
<dbReference type="InterPro" id="IPR016024">
    <property type="entry name" value="ARM-type_fold"/>
</dbReference>
<organism evidence="4">
    <name type="scientific">candidate division WOR-3 bacterium</name>
    <dbReference type="NCBI Taxonomy" id="2052148"/>
    <lineage>
        <taxon>Bacteria</taxon>
        <taxon>Bacteria division WOR-3</taxon>
    </lineage>
</organism>
<dbReference type="InterPro" id="IPR021133">
    <property type="entry name" value="HEAT_type_2"/>
</dbReference>
<dbReference type="Gene3D" id="1.25.10.10">
    <property type="entry name" value="Leucine-rich Repeat Variant"/>
    <property type="match status" value="2"/>
</dbReference>
<dbReference type="EMBL" id="DSUT01000175">
    <property type="protein sequence ID" value="HGK28918.1"/>
    <property type="molecule type" value="Genomic_DNA"/>
</dbReference>
<dbReference type="AlphaFoldDB" id="A0A7C4GHG6"/>
<dbReference type="Pfam" id="PF13646">
    <property type="entry name" value="HEAT_2"/>
    <property type="match status" value="2"/>
</dbReference>
<dbReference type="SUPFAM" id="SSF48371">
    <property type="entry name" value="ARM repeat"/>
    <property type="match status" value="1"/>
</dbReference>
<proteinExistence type="predicted"/>
<evidence type="ECO:0000313" key="4">
    <source>
        <dbReference type="EMBL" id="HGK28918.1"/>
    </source>
</evidence>
<protein>
    <recommendedName>
        <fullName evidence="5">HEAT repeat domain-containing protein</fullName>
    </recommendedName>
</protein>
<evidence type="ECO:0000256" key="2">
    <source>
        <dbReference type="SAM" id="Coils"/>
    </source>
</evidence>
<dbReference type="PROSITE" id="PS50077">
    <property type="entry name" value="HEAT_REPEAT"/>
    <property type="match status" value="2"/>
</dbReference>